<dbReference type="InterPro" id="IPR036102">
    <property type="entry name" value="OsmC/Ohrsf"/>
</dbReference>
<accession>A0A7Z0I121</accession>
<dbReference type="PANTHER" id="PTHR39624:SF2">
    <property type="entry name" value="OSMC-LIKE PROTEIN"/>
    <property type="match status" value="1"/>
</dbReference>
<dbReference type="Pfam" id="PF12146">
    <property type="entry name" value="Hydrolase_4"/>
    <property type="match status" value="1"/>
</dbReference>
<keyword evidence="3" id="KW-1185">Reference proteome</keyword>
<dbReference type="RefSeq" id="WP_179906771.1">
    <property type="nucleotide sequence ID" value="NZ_JACBXS010000029.1"/>
</dbReference>
<dbReference type="EMBL" id="JACBXS010000029">
    <property type="protein sequence ID" value="NYS25976.1"/>
    <property type="molecule type" value="Genomic_DNA"/>
</dbReference>
<gene>
    <name evidence="2" type="ORF">HUK65_13355</name>
</gene>
<protein>
    <submittedName>
        <fullName evidence="2">OsmC family protein</fullName>
    </submittedName>
</protein>
<name>A0A7Z0I121_9RHOB</name>
<dbReference type="InterPro" id="IPR022742">
    <property type="entry name" value="Hydrolase_4"/>
</dbReference>
<dbReference type="Gene3D" id="3.30.300.20">
    <property type="match status" value="1"/>
</dbReference>
<reference evidence="2 3" key="1">
    <citation type="journal article" date="2000" name="Arch. Microbiol.">
        <title>Rhodobaca bogoriensis gen. nov. and sp. nov., an alkaliphilic purple nonsulfur bacterium from African Rift Valley soda lakes.</title>
        <authorList>
            <person name="Milford A.D."/>
            <person name="Achenbach L.A."/>
            <person name="Jung D.O."/>
            <person name="Madigan M.T."/>
        </authorList>
    </citation>
    <scope>NUCLEOTIDE SEQUENCE [LARGE SCALE GENOMIC DNA]</scope>
    <source>
        <strain evidence="2 3">2376</strain>
    </source>
</reference>
<feature type="domain" description="Serine aminopeptidase S33" evidence="1">
    <location>
        <begin position="44"/>
        <end position="134"/>
    </location>
</feature>
<sequence length="405" mass="43231">MRSERITFTGHDGHQLAARLDRPEGTVRAAALFAHCFTCSKDIQAARRIAGRLAARGIAVLRFDFTGLGHSQGEFANTDFSSNVDDLAAAADWMAGQDMAPQLLIGHSLGGAAAIAASPRIDSLRALVTIGAPADPGHVLGNFGTALETIRAEGEATVTLEGRDFTIRRGFVEDVAQAALEPALKSLRAALLVLHAPRDMVVGIENAQQIFVAARHPKSFVTLDDADHLISDPADAEYAADVIAAWSARYMDLASAEAPPDAPEGVTRVAEAEGGRFRQDIVIDGRHQLVADEPASVGGDGLGPSPYQLLAAGLGACTTMTLRMYATRKDLPLEHVSCDVTHTRCHSTDCEGGEGKGRIDVFTREIRLRGDLDDNTRQRLLEIADKCPVHRTLEAQAVVRTHLAA</sequence>
<dbReference type="PANTHER" id="PTHR39624">
    <property type="entry name" value="PROTEIN INVOLVED IN RIMO-MEDIATED BETA-METHYLTHIOLATION OF RIBOSOMAL PROTEIN S12 YCAO"/>
    <property type="match status" value="1"/>
</dbReference>
<dbReference type="InterPro" id="IPR015946">
    <property type="entry name" value="KH_dom-like_a/b"/>
</dbReference>
<dbReference type="SUPFAM" id="SSF82784">
    <property type="entry name" value="OsmC-like"/>
    <property type="match status" value="1"/>
</dbReference>
<dbReference type="Proteomes" id="UP000529417">
    <property type="component" value="Unassembled WGS sequence"/>
</dbReference>
<proteinExistence type="predicted"/>
<organism evidence="2 3">
    <name type="scientific">Rhabdonatronobacter sediminivivens</name>
    <dbReference type="NCBI Taxonomy" id="2743469"/>
    <lineage>
        <taxon>Bacteria</taxon>
        <taxon>Pseudomonadati</taxon>
        <taxon>Pseudomonadota</taxon>
        <taxon>Alphaproteobacteria</taxon>
        <taxon>Rhodobacterales</taxon>
        <taxon>Paracoccaceae</taxon>
        <taxon>Rhabdonatronobacter</taxon>
    </lineage>
</organism>
<dbReference type="Gene3D" id="3.40.50.1820">
    <property type="entry name" value="alpha/beta hydrolase"/>
    <property type="match status" value="1"/>
</dbReference>
<dbReference type="AlphaFoldDB" id="A0A7Z0I121"/>
<dbReference type="Pfam" id="PF02566">
    <property type="entry name" value="OsmC"/>
    <property type="match status" value="1"/>
</dbReference>
<evidence type="ECO:0000259" key="1">
    <source>
        <dbReference type="Pfam" id="PF12146"/>
    </source>
</evidence>
<dbReference type="InterPro" id="IPR029058">
    <property type="entry name" value="AB_hydrolase_fold"/>
</dbReference>
<dbReference type="InterPro" id="IPR003718">
    <property type="entry name" value="OsmC/Ohr_fam"/>
</dbReference>
<comment type="caution">
    <text evidence="2">The sequence shown here is derived from an EMBL/GenBank/DDBJ whole genome shotgun (WGS) entry which is preliminary data.</text>
</comment>
<evidence type="ECO:0000313" key="2">
    <source>
        <dbReference type="EMBL" id="NYS25976.1"/>
    </source>
</evidence>
<dbReference type="SUPFAM" id="SSF53474">
    <property type="entry name" value="alpha/beta-Hydrolases"/>
    <property type="match status" value="1"/>
</dbReference>
<evidence type="ECO:0000313" key="3">
    <source>
        <dbReference type="Proteomes" id="UP000529417"/>
    </source>
</evidence>